<reference evidence="2 3" key="1">
    <citation type="submission" date="2019-01" db="EMBL/GenBank/DDBJ databases">
        <title>Complete genome sequence of Bifidobacterium gallinarum CACC 514.</title>
        <authorList>
            <person name="Jung M."/>
        </authorList>
    </citation>
    <scope>NUCLEOTIDE SEQUENCE [LARGE SCALE GENOMIC DNA]</scope>
    <source>
        <strain evidence="2 3">CACC 514</strain>
    </source>
</reference>
<dbReference type="Proteomes" id="UP000293589">
    <property type="component" value="Chromosome"/>
</dbReference>
<dbReference type="AlphaFoldDB" id="A0A4P6DTU4"/>
<keyword evidence="1" id="KW-0175">Coiled coil</keyword>
<evidence type="ECO:0000313" key="2">
    <source>
        <dbReference type="EMBL" id="QAY33441.1"/>
    </source>
</evidence>
<dbReference type="KEGG" id="bgx:ESN35_08505"/>
<protein>
    <submittedName>
        <fullName evidence="2">Uncharacterized protein</fullName>
    </submittedName>
</protein>
<proteinExistence type="predicted"/>
<evidence type="ECO:0000313" key="3">
    <source>
        <dbReference type="Proteomes" id="UP000293589"/>
    </source>
</evidence>
<evidence type="ECO:0000256" key="1">
    <source>
        <dbReference type="SAM" id="Coils"/>
    </source>
</evidence>
<name>A0A4P6DTU4_9BIFI</name>
<dbReference type="EMBL" id="CP035464">
    <property type="protein sequence ID" value="QAY33441.1"/>
    <property type="molecule type" value="Genomic_DNA"/>
</dbReference>
<accession>A0A4P6DTU4</accession>
<dbReference type="RefSeq" id="WP_129237924.1">
    <property type="nucleotide sequence ID" value="NZ_CP035464.1"/>
</dbReference>
<gene>
    <name evidence="2" type="ORF">ESN35_08505</name>
</gene>
<sequence length="231" mass="25740">MIASNKDAQEQLENYQEEVRNWQREEERWQEEGAVYSLMRVTKPSEEVDTVENLGTGARYRQLNSVLVVSNTGRTQGTVIEMREVAPDDGDGLLMCVPEVNSDGGLELGRVLVELPSTNGRTHTFILERQRTLDPDDNDDNRVLTVGASQITLQPGESRLVVLAGEPHEEGQDAPVPYDGEYDIHTAGSGTHRLFPSTAGSIEYEHYMNLPGLSLVRSDCSRIAEDYFADE</sequence>
<organism evidence="2 3">
    <name type="scientific">Bifidobacterium pullorum subsp. gallinarum</name>
    <dbReference type="NCBI Taxonomy" id="78344"/>
    <lineage>
        <taxon>Bacteria</taxon>
        <taxon>Bacillati</taxon>
        <taxon>Actinomycetota</taxon>
        <taxon>Actinomycetes</taxon>
        <taxon>Bifidobacteriales</taxon>
        <taxon>Bifidobacteriaceae</taxon>
        <taxon>Bifidobacterium</taxon>
    </lineage>
</organism>
<feature type="coiled-coil region" evidence="1">
    <location>
        <begin position="5"/>
        <end position="32"/>
    </location>
</feature>